<dbReference type="EMBL" id="QSJD01000034">
    <property type="protein sequence ID" value="RHD44673.1"/>
    <property type="molecule type" value="Genomic_DNA"/>
</dbReference>
<sequence length="205" mass="23672">MITEITQSNPSQSLIEHDILLQQLQLQQLIILGLVLLVILLIPVAIIMFKRQKQASTYWRSLFQEIEQVNQDVTFRNQTQEAIIASLRERMQTLENQKPAEPSYDEYTEILGFYRKINQPLISFLESIQLSSYEIFICILIFEKVSLKEIANLLGKNYDAVKKRRQRIQNKIKLSGTCKNAEQCIHCPLLNIPQICPTPKGGDVL</sequence>
<evidence type="ECO:0000313" key="2">
    <source>
        <dbReference type="EMBL" id="CUP74484.1"/>
    </source>
</evidence>
<dbReference type="InterPro" id="IPR016032">
    <property type="entry name" value="Sig_transdc_resp-reg_C-effctor"/>
</dbReference>
<gene>
    <name evidence="6" type="ORF">DW794_17295</name>
    <name evidence="2" type="ORF">ERS852494_02961</name>
    <name evidence="3" type="ORF">ERS852558_03296</name>
    <name evidence="4" type="ORF">F2Y35_02095</name>
    <name evidence="7" type="ORF">NXW23_08090</name>
    <name evidence="5" type="ORF">Q4469_03780</name>
</gene>
<evidence type="ECO:0000313" key="9">
    <source>
        <dbReference type="Proteomes" id="UP000095725"/>
    </source>
</evidence>
<accession>A0A174QMN7</accession>
<reference evidence="7" key="4">
    <citation type="submission" date="2022-08" db="EMBL/GenBank/DDBJ databases">
        <title>Genome Sequencing of Bacteroides fragilis Group Isolates with Nanopore Technology.</title>
        <authorList>
            <person name="Tisza M.J."/>
            <person name="Smith D."/>
            <person name="Dekker J.P."/>
        </authorList>
    </citation>
    <scope>NUCLEOTIDE SEQUENCE</scope>
    <source>
        <strain evidence="7">BFG-474</strain>
    </source>
</reference>
<dbReference type="Proteomes" id="UP001170023">
    <property type="component" value="Unassembled WGS sequence"/>
</dbReference>
<reference evidence="8 9" key="1">
    <citation type="submission" date="2015-09" db="EMBL/GenBank/DDBJ databases">
        <authorList>
            <consortium name="Pathogen Informatics"/>
        </authorList>
    </citation>
    <scope>NUCLEOTIDE SEQUENCE [LARGE SCALE GENOMIC DNA]</scope>
    <source>
        <strain evidence="2 8">2789STDY5834880</strain>
        <strain evidence="3 9">2789STDY5834946</strain>
    </source>
</reference>
<dbReference type="EMBL" id="JAUONL010000002">
    <property type="protein sequence ID" value="MDO6356822.1"/>
    <property type="molecule type" value="Genomic_DNA"/>
</dbReference>
<keyword evidence="1" id="KW-0472">Membrane</keyword>
<dbReference type="GO" id="GO:0003677">
    <property type="term" value="F:DNA binding"/>
    <property type="evidence" value="ECO:0007669"/>
    <property type="project" value="InterPro"/>
</dbReference>
<dbReference type="Proteomes" id="UP000284689">
    <property type="component" value="Unassembled WGS sequence"/>
</dbReference>
<dbReference type="EMBL" id="VVYF01000002">
    <property type="protein sequence ID" value="KAA5495006.1"/>
    <property type="molecule type" value="Genomic_DNA"/>
</dbReference>
<evidence type="ECO:0000313" key="11">
    <source>
        <dbReference type="Proteomes" id="UP000491168"/>
    </source>
</evidence>
<evidence type="ECO:0000313" key="8">
    <source>
        <dbReference type="Proteomes" id="UP000095657"/>
    </source>
</evidence>
<dbReference type="Proteomes" id="UP001060260">
    <property type="component" value="Chromosome"/>
</dbReference>
<dbReference type="EMBL" id="CP103166">
    <property type="protein sequence ID" value="UVQ98259.1"/>
    <property type="molecule type" value="Genomic_DNA"/>
</dbReference>
<evidence type="ECO:0000313" key="7">
    <source>
        <dbReference type="EMBL" id="UVQ98259.1"/>
    </source>
</evidence>
<dbReference type="Proteomes" id="UP000491168">
    <property type="component" value="Unassembled WGS sequence"/>
</dbReference>
<dbReference type="AlphaFoldDB" id="A0A174QMN7"/>
<dbReference type="EMBL" id="CZBL01000015">
    <property type="protein sequence ID" value="CUQ43704.1"/>
    <property type="molecule type" value="Genomic_DNA"/>
</dbReference>
<reference evidence="4 11" key="3">
    <citation type="journal article" date="2019" name="Nat. Med.">
        <title>A library of human gut bacterial isolates paired with longitudinal multiomics data enables mechanistic microbiome research.</title>
        <authorList>
            <person name="Poyet M."/>
            <person name="Groussin M."/>
            <person name="Gibbons S.M."/>
            <person name="Avila-Pacheco J."/>
            <person name="Jiang X."/>
            <person name="Kearney S.M."/>
            <person name="Perrotta A.R."/>
            <person name="Berdy B."/>
            <person name="Zhao S."/>
            <person name="Lieberman T.D."/>
            <person name="Swanson P.K."/>
            <person name="Smith M."/>
            <person name="Roesemann S."/>
            <person name="Alexander J.E."/>
            <person name="Rich S.A."/>
            <person name="Livny J."/>
            <person name="Vlamakis H."/>
            <person name="Clish C."/>
            <person name="Bullock K."/>
            <person name="Deik A."/>
            <person name="Scott J."/>
            <person name="Pierce K.A."/>
            <person name="Xavier R.J."/>
            <person name="Alm E.J."/>
        </authorList>
    </citation>
    <scope>NUCLEOTIDE SEQUENCE [LARGE SCALE GENOMIC DNA]</scope>
    <source>
        <strain evidence="4 11">BIOML-A21</strain>
    </source>
</reference>
<evidence type="ECO:0000313" key="3">
    <source>
        <dbReference type="EMBL" id="CUQ43704.1"/>
    </source>
</evidence>
<evidence type="ECO:0000313" key="6">
    <source>
        <dbReference type="EMBL" id="RHD44673.1"/>
    </source>
</evidence>
<name>A0A174QMN7_9BACE</name>
<dbReference type="Proteomes" id="UP000095657">
    <property type="component" value="Unassembled WGS sequence"/>
</dbReference>
<protein>
    <submittedName>
        <fullName evidence="2">Uncharacterized protein</fullName>
    </submittedName>
</protein>
<keyword evidence="1" id="KW-0812">Transmembrane</keyword>
<reference evidence="5" key="5">
    <citation type="submission" date="2023-07" db="EMBL/GenBank/DDBJ databases">
        <title>Whole Genome Sequencing of Colonoscopy isolates.</title>
        <authorList>
            <person name="Surve S.V."/>
            <person name="Valls R.A."/>
            <person name="Barrak K.E."/>
            <person name="Gardner T.B."/>
            <person name="O'Toole G.A."/>
        </authorList>
    </citation>
    <scope>NUCLEOTIDE SEQUENCE</scope>
    <source>
        <strain evidence="5">GP0119</strain>
    </source>
</reference>
<proteinExistence type="predicted"/>
<feature type="transmembrane region" description="Helical" evidence="1">
    <location>
        <begin position="29"/>
        <end position="49"/>
    </location>
</feature>
<dbReference type="Proteomes" id="UP000095725">
    <property type="component" value="Unassembled WGS sequence"/>
</dbReference>
<dbReference type="GO" id="GO:0006355">
    <property type="term" value="P:regulation of DNA-templated transcription"/>
    <property type="evidence" value="ECO:0007669"/>
    <property type="project" value="InterPro"/>
</dbReference>
<evidence type="ECO:0000256" key="1">
    <source>
        <dbReference type="SAM" id="Phobius"/>
    </source>
</evidence>
<reference evidence="6 10" key="2">
    <citation type="submission" date="2018-08" db="EMBL/GenBank/DDBJ databases">
        <title>A genome reference for cultivated species of the human gut microbiota.</title>
        <authorList>
            <person name="Zou Y."/>
            <person name="Xue W."/>
            <person name="Luo G."/>
        </authorList>
    </citation>
    <scope>NUCLEOTIDE SEQUENCE [LARGE SCALE GENOMIC DNA]</scope>
    <source>
        <strain evidence="6 10">AM31-16AC</strain>
    </source>
</reference>
<evidence type="ECO:0000313" key="5">
    <source>
        <dbReference type="EMBL" id="MDO6356822.1"/>
    </source>
</evidence>
<dbReference type="EMBL" id="CZAI01000007">
    <property type="protein sequence ID" value="CUP74484.1"/>
    <property type="molecule type" value="Genomic_DNA"/>
</dbReference>
<organism evidence="2 8">
    <name type="scientific">Bacteroides caccae</name>
    <dbReference type="NCBI Taxonomy" id="47678"/>
    <lineage>
        <taxon>Bacteria</taxon>
        <taxon>Pseudomonadati</taxon>
        <taxon>Bacteroidota</taxon>
        <taxon>Bacteroidia</taxon>
        <taxon>Bacteroidales</taxon>
        <taxon>Bacteroidaceae</taxon>
        <taxon>Bacteroides</taxon>
    </lineage>
</organism>
<evidence type="ECO:0000313" key="4">
    <source>
        <dbReference type="EMBL" id="KAA5495006.1"/>
    </source>
</evidence>
<dbReference type="SUPFAM" id="SSF46894">
    <property type="entry name" value="C-terminal effector domain of the bipartite response regulators"/>
    <property type="match status" value="1"/>
</dbReference>
<dbReference type="STRING" id="47678.ERS852494_02961"/>
<evidence type="ECO:0000313" key="10">
    <source>
        <dbReference type="Proteomes" id="UP000284689"/>
    </source>
</evidence>
<keyword evidence="1" id="KW-1133">Transmembrane helix</keyword>
<dbReference type="RefSeq" id="WP_022041867.1">
    <property type="nucleotide sequence ID" value="NZ_CAXSLD010000002.1"/>
</dbReference>